<dbReference type="AlphaFoldDB" id="A0A9P1KAD2"/>
<dbReference type="PANTHER" id="PTHR33755">
    <property type="entry name" value="TOXIN PARE1-RELATED"/>
    <property type="match status" value="1"/>
</dbReference>
<dbReference type="EMBL" id="FO818640">
    <property type="protein sequence ID" value="CDM92351.1"/>
    <property type="molecule type" value="Genomic_DNA"/>
</dbReference>
<reference evidence="3 4" key="1">
    <citation type="submission" date="2014-02" db="EMBL/GenBank/DDBJ databases">
        <authorList>
            <person name="Genoscope - CEA"/>
        </authorList>
    </citation>
    <scope>NUCLEOTIDE SEQUENCE [LARGE SCALE GENOMIC DNA]</scope>
    <source>
        <strain evidence="3 4">PCC 8005</strain>
    </source>
</reference>
<dbReference type="Proteomes" id="UP000032946">
    <property type="component" value="Chromosome"/>
</dbReference>
<keyword evidence="2" id="KW-1277">Toxin-antitoxin system</keyword>
<dbReference type="Gene3D" id="3.30.2310.20">
    <property type="entry name" value="RelE-like"/>
    <property type="match status" value="1"/>
</dbReference>
<accession>A0A9P1KAD2</accession>
<proteinExistence type="inferred from homology"/>
<keyword evidence="4" id="KW-1185">Reference proteome</keyword>
<evidence type="ECO:0000256" key="2">
    <source>
        <dbReference type="ARBA" id="ARBA00022649"/>
    </source>
</evidence>
<comment type="similarity">
    <text evidence="1">Belongs to the RelE toxin family.</text>
</comment>
<dbReference type="InterPro" id="IPR051803">
    <property type="entry name" value="TA_system_RelE-like_toxin"/>
</dbReference>
<sequence length="96" mass="10757">MPQIVWTEGAVDDLNRHYDFLKINNADAAARAVRGIVSSAESLQDNPRRGTAIGQSPGLRKLFVSIGKYGYVIHYTLLGDDVIVLRVYHGRENRPY</sequence>
<dbReference type="RefSeq" id="WP_006622296.1">
    <property type="nucleotide sequence ID" value="NZ_FO818640.1"/>
</dbReference>
<protein>
    <submittedName>
        <fullName evidence="3">Plasmid stabilization system protein</fullName>
    </submittedName>
</protein>
<gene>
    <name evidence="3" type="ORF">ARTHRO_10024</name>
</gene>
<dbReference type="InterPro" id="IPR007712">
    <property type="entry name" value="RelE/ParE_toxin"/>
</dbReference>
<dbReference type="InterPro" id="IPR035093">
    <property type="entry name" value="RelE/ParE_toxin_dom_sf"/>
</dbReference>
<dbReference type="Pfam" id="PF05016">
    <property type="entry name" value="ParE_toxin"/>
    <property type="match status" value="1"/>
</dbReference>
<dbReference type="PANTHER" id="PTHR33755:SF7">
    <property type="entry name" value="TOXIN MODULE OF TOXIN-ANTITOXIN SYSTEM RELE_STBE FAMILY"/>
    <property type="match status" value="1"/>
</dbReference>
<organism evidence="3 4">
    <name type="scientific">Limnospira indica PCC 8005</name>
    <dbReference type="NCBI Taxonomy" id="376219"/>
    <lineage>
        <taxon>Bacteria</taxon>
        <taxon>Bacillati</taxon>
        <taxon>Cyanobacteriota</taxon>
        <taxon>Cyanophyceae</taxon>
        <taxon>Oscillatoriophycideae</taxon>
        <taxon>Oscillatoriales</taxon>
        <taxon>Sirenicapillariaceae</taxon>
        <taxon>Limnospira</taxon>
    </lineage>
</organism>
<evidence type="ECO:0000256" key="1">
    <source>
        <dbReference type="ARBA" id="ARBA00006226"/>
    </source>
</evidence>
<evidence type="ECO:0000313" key="4">
    <source>
        <dbReference type="Proteomes" id="UP000032946"/>
    </source>
</evidence>
<name>A0A9P1KAD2_9CYAN</name>
<evidence type="ECO:0000313" key="3">
    <source>
        <dbReference type="EMBL" id="CDM92351.1"/>
    </source>
</evidence>